<proteinExistence type="predicted"/>
<feature type="region of interest" description="Disordered" evidence="1">
    <location>
        <begin position="1"/>
        <end position="29"/>
    </location>
</feature>
<accession>A0A8S1N2I0</accession>
<evidence type="ECO:0000313" key="2">
    <source>
        <dbReference type="EMBL" id="CAD8083813.1"/>
    </source>
</evidence>
<reference evidence="2" key="1">
    <citation type="submission" date="2021-01" db="EMBL/GenBank/DDBJ databases">
        <authorList>
            <consortium name="Genoscope - CEA"/>
            <person name="William W."/>
        </authorList>
    </citation>
    <scope>NUCLEOTIDE SEQUENCE</scope>
</reference>
<dbReference type="OrthoDB" id="310044at2759"/>
<dbReference type="Proteomes" id="UP000692954">
    <property type="component" value="Unassembled WGS sequence"/>
</dbReference>
<feature type="compositionally biased region" description="Polar residues" evidence="1">
    <location>
        <begin position="15"/>
        <end position="27"/>
    </location>
</feature>
<dbReference type="EMBL" id="CAJJDN010000045">
    <property type="protein sequence ID" value="CAD8083813.1"/>
    <property type="molecule type" value="Genomic_DNA"/>
</dbReference>
<protein>
    <submittedName>
        <fullName evidence="2">Uncharacterized protein</fullName>
    </submittedName>
</protein>
<evidence type="ECO:0000313" key="3">
    <source>
        <dbReference type="Proteomes" id="UP000692954"/>
    </source>
</evidence>
<sequence>MSDSKSKKIKKTKSNQIENQISNTNRGKPSDIQRTILAVPNIWTNDQVCLRLIKYLQESGRHICLHQAGKQTEKNNYQSKQNEIEKTRAFYEKSEKIAEDLFGHKCETKRCLVFFFRTNQEEKISNYNWIESQFPPNYQDCVLVLNKVQALFNQKFLSNLIQILTWNKYLEILIDSFLENAKTPQQFSQIIQNIYIKYILDQMKQKNSYESYNFKNREEAEKNFYSFLESDLVKSELEKFIKEIKQIFNKENDQYDANIIQLEDQNQVQVIDNSFDSQSFNFQEEQQYSYDESIYVKNKDT</sequence>
<gene>
    <name evidence="2" type="ORF">PSON_ATCC_30995.1.T0450293</name>
</gene>
<evidence type="ECO:0000256" key="1">
    <source>
        <dbReference type="SAM" id="MobiDB-lite"/>
    </source>
</evidence>
<name>A0A8S1N2I0_9CILI</name>
<organism evidence="2 3">
    <name type="scientific">Paramecium sonneborni</name>
    <dbReference type="NCBI Taxonomy" id="65129"/>
    <lineage>
        <taxon>Eukaryota</taxon>
        <taxon>Sar</taxon>
        <taxon>Alveolata</taxon>
        <taxon>Ciliophora</taxon>
        <taxon>Intramacronucleata</taxon>
        <taxon>Oligohymenophorea</taxon>
        <taxon>Peniculida</taxon>
        <taxon>Parameciidae</taxon>
        <taxon>Paramecium</taxon>
    </lineage>
</organism>
<comment type="caution">
    <text evidence="2">The sequence shown here is derived from an EMBL/GenBank/DDBJ whole genome shotgun (WGS) entry which is preliminary data.</text>
</comment>
<dbReference type="AlphaFoldDB" id="A0A8S1N2I0"/>
<keyword evidence="3" id="KW-1185">Reference proteome</keyword>